<keyword evidence="4" id="KW-1185">Reference proteome</keyword>
<dbReference type="PANTHER" id="PTHR33546:SF1">
    <property type="entry name" value="LARGE, MULTIFUNCTIONAL SECRETED PROTEIN"/>
    <property type="match status" value="1"/>
</dbReference>
<proteinExistence type="predicted"/>
<dbReference type="RefSeq" id="WP_095415465.1">
    <property type="nucleotide sequence ID" value="NZ_CP018477.1"/>
</dbReference>
<evidence type="ECO:0000313" key="3">
    <source>
        <dbReference type="EMBL" id="ASV75389.1"/>
    </source>
</evidence>
<dbReference type="Proteomes" id="UP000215086">
    <property type="component" value="Chromosome"/>
</dbReference>
<dbReference type="PANTHER" id="PTHR33546">
    <property type="entry name" value="LARGE, MULTIFUNCTIONAL SECRETED PROTEIN-RELATED"/>
    <property type="match status" value="1"/>
</dbReference>
<dbReference type="KEGG" id="ttf:THTE_2787"/>
<name>A0A286RHF0_9BACT</name>
<organism evidence="3 4">
    <name type="scientific">Thermogutta terrifontis</name>
    <dbReference type="NCBI Taxonomy" id="1331910"/>
    <lineage>
        <taxon>Bacteria</taxon>
        <taxon>Pseudomonadati</taxon>
        <taxon>Planctomycetota</taxon>
        <taxon>Planctomycetia</taxon>
        <taxon>Pirellulales</taxon>
        <taxon>Thermoguttaceae</taxon>
        <taxon>Thermogutta</taxon>
    </lineage>
</organism>
<reference evidence="3 4" key="1">
    <citation type="journal article" name="Front. Microbiol.">
        <title>Sugar Metabolism of the First Thermophilic Planctomycete Thermogutta terrifontis: Comparative Genomic and Transcriptomic Approaches.</title>
        <authorList>
            <person name="Elcheninov A.G."/>
            <person name="Menzel P."/>
            <person name="Gudbergsdottir S.R."/>
            <person name="Slesarev A.I."/>
            <person name="Kadnikov V.V."/>
            <person name="Krogh A."/>
            <person name="Bonch-Osmolovskaya E.A."/>
            <person name="Peng X."/>
            <person name="Kublanov I.V."/>
        </authorList>
    </citation>
    <scope>NUCLEOTIDE SEQUENCE [LARGE SCALE GENOMIC DNA]</scope>
    <source>
        <strain evidence="3 4">R1</strain>
    </source>
</reference>
<dbReference type="OrthoDB" id="176168at2"/>
<dbReference type="AlphaFoldDB" id="A0A286RHF0"/>
<protein>
    <submittedName>
        <fullName evidence="3">Putative large multi-functional protein</fullName>
    </submittedName>
</protein>
<dbReference type="GO" id="GO:0016787">
    <property type="term" value="F:hydrolase activity"/>
    <property type="evidence" value="ECO:0007669"/>
    <property type="project" value="InterPro"/>
</dbReference>
<sequence>MKRHLLGFAVAILALSYLAVAEERRARNEIIDPAVAAQDPDFHIQGEYLGEGALPTGGEGKLGAQVIARGDGKFEMYVLVGGLPGEGWDRSKPRLRGEATRQDGEVTLRGEGYEGTIADGVLTLKHGHGEVKLRRVERKSPTLGAKPPEGAVVLFDGKNADAFDNGTVLPDGSLLSGVTTKEKFGAYHLHLEFRLSWMPKALGQARSNSGVYLHDCYEVQVLDSFGLTGEDNECGGIYKVKAPDVNMCLPPLVWQTYDIDFTPPKYEDGKKVANARITVRHNGVVIHDNLELPGATPGRQPEGPPPRPIHLQAHGNRVVYRNIWLVPKD</sequence>
<dbReference type="InterPro" id="IPR010496">
    <property type="entry name" value="AL/BT2_dom"/>
</dbReference>
<evidence type="ECO:0000256" key="1">
    <source>
        <dbReference type="SAM" id="MobiDB-lite"/>
    </source>
</evidence>
<feature type="region of interest" description="Disordered" evidence="1">
    <location>
        <begin position="290"/>
        <end position="311"/>
    </location>
</feature>
<accession>A0A286RHF0</accession>
<gene>
    <name evidence="3" type="ORF">THTE_2787</name>
</gene>
<evidence type="ECO:0000313" key="4">
    <source>
        <dbReference type="Proteomes" id="UP000215086"/>
    </source>
</evidence>
<dbReference type="Gene3D" id="2.60.120.560">
    <property type="entry name" value="Exo-inulinase, domain 1"/>
    <property type="match status" value="1"/>
</dbReference>
<dbReference type="EMBL" id="CP018477">
    <property type="protein sequence ID" value="ASV75389.1"/>
    <property type="molecule type" value="Genomic_DNA"/>
</dbReference>
<feature type="domain" description="3-keto-alpha-glucoside-1,2-lyase/3-keto-2-hydroxy-glucal hydratase" evidence="2">
    <location>
        <begin position="150"/>
        <end position="325"/>
    </location>
</feature>
<evidence type="ECO:0000259" key="2">
    <source>
        <dbReference type="Pfam" id="PF06439"/>
    </source>
</evidence>
<dbReference type="Pfam" id="PF06439">
    <property type="entry name" value="3keto-disac_hyd"/>
    <property type="match status" value="1"/>
</dbReference>